<comment type="caution">
    <text evidence="9">The sequence shown here is derived from an EMBL/GenBank/DDBJ whole genome shotgun (WGS) entry which is preliminary data.</text>
</comment>
<organism evidence="9 10">
    <name type="scientific">Rufibacter glacialis</name>
    <dbReference type="NCBI Taxonomy" id="1259555"/>
    <lineage>
        <taxon>Bacteria</taxon>
        <taxon>Pseudomonadati</taxon>
        <taxon>Bacteroidota</taxon>
        <taxon>Cytophagia</taxon>
        <taxon>Cytophagales</taxon>
        <taxon>Hymenobacteraceae</taxon>
        <taxon>Rufibacter</taxon>
    </lineage>
</organism>
<keyword evidence="5 7" id="KW-1133">Transmembrane helix</keyword>
<evidence type="ECO:0000256" key="4">
    <source>
        <dbReference type="ARBA" id="ARBA00022692"/>
    </source>
</evidence>
<dbReference type="AlphaFoldDB" id="A0A5M8Q748"/>
<evidence type="ECO:0000313" key="10">
    <source>
        <dbReference type="Proteomes" id="UP000323866"/>
    </source>
</evidence>
<dbReference type="Pfam" id="PF00528">
    <property type="entry name" value="BPD_transp_1"/>
    <property type="match status" value="1"/>
</dbReference>
<dbReference type="InterPro" id="IPR000515">
    <property type="entry name" value="MetI-like"/>
</dbReference>
<dbReference type="GO" id="GO:0005886">
    <property type="term" value="C:plasma membrane"/>
    <property type="evidence" value="ECO:0007669"/>
    <property type="project" value="UniProtKB-SubCell"/>
</dbReference>
<evidence type="ECO:0000259" key="8">
    <source>
        <dbReference type="PROSITE" id="PS50928"/>
    </source>
</evidence>
<evidence type="ECO:0000256" key="5">
    <source>
        <dbReference type="ARBA" id="ARBA00022989"/>
    </source>
</evidence>
<dbReference type="GO" id="GO:0055085">
    <property type="term" value="P:transmembrane transport"/>
    <property type="evidence" value="ECO:0007669"/>
    <property type="project" value="InterPro"/>
</dbReference>
<dbReference type="PROSITE" id="PS50928">
    <property type="entry name" value="ABC_TM1"/>
    <property type="match status" value="1"/>
</dbReference>
<reference evidence="9 10" key="2">
    <citation type="submission" date="2019-09" db="EMBL/GenBank/DDBJ databases">
        <title>A bacterium isolated from glacier soil.</title>
        <authorList>
            <person name="Liu Q."/>
        </authorList>
    </citation>
    <scope>NUCLEOTIDE SEQUENCE [LARGE SCALE GENOMIC DNA]</scope>
    <source>
        <strain evidence="9 10">MDT1-10-3</strain>
    </source>
</reference>
<dbReference type="Gene3D" id="1.10.3720.10">
    <property type="entry name" value="MetI-like"/>
    <property type="match status" value="1"/>
</dbReference>
<feature type="transmembrane region" description="Helical" evidence="7">
    <location>
        <begin position="314"/>
        <end position="336"/>
    </location>
</feature>
<feature type="transmembrane region" description="Helical" evidence="7">
    <location>
        <begin position="373"/>
        <end position="399"/>
    </location>
</feature>
<keyword evidence="6 7" id="KW-0472">Membrane</keyword>
<protein>
    <submittedName>
        <fullName evidence="9">ABC transporter permease</fullName>
    </submittedName>
</protein>
<dbReference type="Proteomes" id="UP000323866">
    <property type="component" value="Unassembled WGS sequence"/>
</dbReference>
<evidence type="ECO:0000256" key="6">
    <source>
        <dbReference type="ARBA" id="ARBA00023136"/>
    </source>
</evidence>
<evidence type="ECO:0000256" key="7">
    <source>
        <dbReference type="RuleBase" id="RU363032"/>
    </source>
</evidence>
<evidence type="ECO:0000256" key="2">
    <source>
        <dbReference type="ARBA" id="ARBA00022448"/>
    </source>
</evidence>
<keyword evidence="3" id="KW-1003">Cell membrane</keyword>
<keyword evidence="4 7" id="KW-0812">Transmembrane</keyword>
<feature type="domain" description="ABC transmembrane type-1" evidence="8">
    <location>
        <begin position="231"/>
        <end position="438"/>
    </location>
</feature>
<dbReference type="PANTHER" id="PTHR30465:SF0">
    <property type="entry name" value="OLIGOPEPTIDE TRANSPORT SYSTEM PERMEASE PROTEIN APPB"/>
    <property type="match status" value="1"/>
</dbReference>
<dbReference type="CDD" id="cd06261">
    <property type="entry name" value="TM_PBP2"/>
    <property type="match status" value="1"/>
</dbReference>
<comment type="subcellular location">
    <subcellularLocation>
        <location evidence="1 7">Cell membrane</location>
        <topology evidence="1 7">Multi-pass membrane protein</topology>
    </subcellularLocation>
</comment>
<reference evidence="9 10" key="1">
    <citation type="submission" date="2019-07" db="EMBL/GenBank/DDBJ databases">
        <authorList>
            <person name="Qu J.-H."/>
        </authorList>
    </citation>
    <scope>NUCLEOTIDE SEQUENCE [LARGE SCALE GENOMIC DNA]</scope>
    <source>
        <strain evidence="9 10">MDT1-10-3</strain>
    </source>
</reference>
<feature type="transmembrane region" description="Helical" evidence="7">
    <location>
        <begin position="271"/>
        <end position="294"/>
    </location>
</feature>
<dbReference type="InterPro" id="IPR035906">
    <property type="entry name" value="MetI-like_sf"/>
</dbReference>
<evidence type="ECO:0000256" key="1">
    <source>
        <dbReference type="ARBA" id="ARBA00004651"/>
    </source>
</evidence>
<dbReference type="OrthoDB" id="24153at2"/>
<dbReference type="SUPFAM" id="SSF161098">
    <property type="entry name" value="MetI-like"/>
    <property type="match status" value="1"/>
</dbReference>
<dbReference type="EMBL" id="VKKZ01000023">
    <property type="protein sequence ID" value="KAA6431755.1"/>
    <property type="molecule type" value="Genomic_DNA"/>
</dbReference>
<evidence type="ECO:0000313" key="9">
    <source>
        <dbReference type="EMBL" id="KAA6431755.1"/>
    </source>
</evidence>
<keyword evidence="2 7" id="KW-0813">Transport</keyword>
<comment type="similarity">
    <text evidence="7">Belongs to the binding-protein-dependent transport system permease family.</text>
</comment>
<evidence type="ECO:0000256" key="3">
    <source>
        <dbReference type="ARBA" id="ARBA00022475"/>
    </source>
</evidence>
<sequence>MSFQKVCLQLLRFFLTVWFTVSFVFLLSQLLPAARSPKGMQEADAAVYGSTNAETLQRIRGDFLKRMGLHLPLFYSSITSYGESLAKALAFPPEDALWATAALRKHGASPTLAFFSLWQAWVKQATPTEKRKHRELLNAWAVQVVATSLSPEAKEASTLFPAGFTKSGSKLELAWETLQKATAPVYYSFPVLSWEGTNNIYHQWLKSLFSGNLGISTQDHSPVLDKIKPAFQVSVLLALTGLATALLVSFFAGIHFSQNPGSLFTQVCQKFLYILDSIPGFLIALAIFAVYLAFGGSLSSSLPPDGSSTPWHLLLDPALLLSSLCIALFVIPHLSLQFTRGLIEQKDRFYHRTAIGKGLSPKRTLWRHALPNTLAPTLTIISEVIISLVAGVLVVEITFSLHGIGSLYTNSILTADYPVMVGLTLLLLLFRLAIVALTDFTLNILDPRMKTI</sequence>
<feature type="transmembrane region" description="Helical" evidence="7">
    <location>
        <begin position="12"/>
        <end position="31"/>
    </location>
</feature>
<name>A0A5M8Q748_9BACT</name>
<feature type="transmembrane region" description="Helical" evidence="7">
    <location>
        <begin position="419"/>
        <end position="442"/>
    </location>
</feature>
<feature type="transmembrane region" description="Helical" evidence="7">
    <location>
        <begin position="230"/>
        <end position="251"/>
    </location>
</feature>
<accession>A0A5M8Q748</accession>
<proteinExistence type="inferred from homology"/>
<dbReference type="PANTHER" id="PTHR30465">
    <property type="entry name" value="INNER MEMBRANE ABC TRANSPORTER"/>
    <property type="match status" value="1"/>
</dbReference>
<gene>
    <name evidence="9" type="ORF">FOE74_16685</name>
</gene>